<proteinExistence type="predicted"/>
<dbReference type="AlphaFoldDB" id="A0A5N4DP45"/>
<comment type="caution">
    <text evidence="2">The sequence shown here is derived from an EMBL/GenBank/DDBJ whole genome shotgun (WGS) entry which is preliminary data.</text>
</comment>
<dbReference type="Proteomes" id="UP000299084">
    <property type="component" value="Unassembled WGS sequence"/>
</dbReference>
<sequence length="84" mass="9037">MKVLPASGLAVLLVTALKFSSAAPSLFAATPRTSRNNYHLAQTFDQAARKLVNTFHLQTDLLLPAVAPGISPGQKQVSRHSRLE</sequence>
<keyword evidence="3" id="KW-1185">Reference proteome</keyword>
<gene>
    <name evidence="2" type="ORF">Cadr_000015486</name>
</gene>
<protein>
    <submittedName>
        <fullName evidence="2">Matrix metalloproteinase-20</fullName>
    </submittedName>
</protein>
<evidence type="ECO:0000313" key="3">
    <source>
        <dbReference type="Proteomes" id="UP000299084"/>
    </source>
</evidence>
<feature type="chain" id="PRO_5024359481" evidence="1">
    <location>
        <begin position="23"/>
        <end position="84"/>
    </location>
</feature>
<evidence type="ECO:0000256" key="1">
    <source>
        <dbReference type="SAM" id="SignalP"/>
    </source>
</evidence>
<reference evidence="2 3" key="1">
    <citation type="journal article" date="2019" name="Mol. Ecol. Resour.">
        <title>Improving Illumina assemblies with Hi-C and long reads: an example with the North African dromedary.</title>
        <authorList>
            <person name="Elbers J.P."/>
            <person name="Rogers M.F."/>
            <person name="Perelman P.L."/>
            <person name="Proskuryakova A.A."/>
            <person name="Serdyukova N.A."/>
            <person name="Johnson W.E."/>
            <person name="Horin P."/>
            <person name="Corander J."/>
            <person name="Murphy D."/>
            <person name="Burger P.A."/>
        </authorList>
    </citation>
    <scope>NUCLEOTIDE SEQUENCE [LARGE SCALE GENOMIC DNA]</scope>
    <source>
        <strain evidence="2">Drom800</strain>
        <tissue evidence="2">Blood</tissue>
    </source>
</reference>
<accession>A0A5N4DP45</accession>
<name>A0A5N4DP45_CAMDR</name>
<evidence type="ECO:0000313" key="2">
    <source>
        <dbReference type="EMBL" id="KAB1272891.1"/>
    </source>
</evidence>
<dbReference type="EMBL" id="JWIN03000010">
    <property type="protein sequence ID" value="KAB1272891.1"/>
    <property type="molecule type" value="Genomic_DNA"/>
</dbReference>
<organism evidence="2 3">
    <name type="scientific">Camelus dromedarius</name>
    <name type="common">Dromedary</name>
    <name type="synonym">Arabian camel</name>
    <dbReference type="NCBI Taxonomy" id="9838"/>
    <lineage>
        <taxon>Eukaryota</taxon>
        <taxon>Metazoa</taxon>
        <taxon>Chordata</taxon>
        <taxon>Craniata</taxon>
        <taxon>Vertebrata</taxon>
        <taxon>Euteleostomi</taxon>
        <taxon>Mammalia</taxon>
        <taxon>Eutheria</taxon>
        <taxon>Laurasiatheria</taxon>
        <taxon>Artiodactyla</taxon>
        <taxon>Tylopoda</taxon>
        <taxon>Camelidae</taxon>
        <taxon>Camelus</taxon>
    </lineage>
</organism>
<feature type="signal peptide" evidence="1">
    <location>
        <begin position="1"/>
        <end position="22"/>
    </location>
</feature>
<keyword evidence="1" id="KW-0732">Signal</keyword>